<dbReference type="GO" id="GO:0006357">
    <property type="term" value="P:regulation of transcription by RNA polymerase II"/>
    <property type="evidence" value="ECO:0007669"/>
    <property type="project" value="TreeGrafter"/>
</dbReference>
<feature type="compositionally biased region" description="Basic residues" evidence="1">
    <location>
        <begin position="251"/>
        <end position="260"/>
    </location>
</feature>
<dbReference type="InterPro" id="IPR012337">
    <property type="entry name" value="RNaseH-like_sf"/>
</dbReference>
<dbReference type="PANTHER" id="PTHR47241:SF3">
    <property type="entry name" value="HAT C-TERMINAL DIMERISATION DOMAIN-CONTAINING PROTEIN"/>
    <property type="match status" value="1"/>
</dbReference>
<accession>A0A5F4WH78</accession>
<organism evidence="3 4">
    <name type="scientific">Callithrix jacchus</name>
    <name type="common">White-tufted-ear marmoset</name>
    <name type="synonym">Simia Jacchus</name>
    <dbReference type="NCBI Taxonomy" id="9483"/>
    <lineage>
        <taxon>Eukaryota</taxon>
        <taxon>Metazoa</taxon>
        <taxon>Chordata</taxon>
        <taxon>Craniata</taxon>
        <taxon>Vertebrata</taxon>
        <taxon>Euteleostomi</taxon>
        <taxon>Mammalia</taxon>
        <taxon>Eutheria</taxon>
        <taxon>Euarchontoglires</taxon>
        <taxon>Primates</taxon>
        <taxon>Haplorrhini</taxon>
        <taxon>Platyrrhini</taxon>
        <taxon>Cebidae</taxon>
        <taxon>Callitrichinae</taxon>
        <taxon>Callithrix</taxon>
        <taxon>Callithrix</taxon>
    </lineage>
</organism>
<feature type="compositionally biased region" description="Polar residues" evidence="1">
    <location>
        <begin position="156"/>
        <end position="171"/>
    </location>
</feature>
<feature type="domain" description="HAT C-terminal dimerisation" evidence="2">
    <location>
        <begin position="1012"/>
        <end position="1091"/>
    </location>
</feature>
<dbReference type="GO" id="GO:0046983">
    <property type="term" value="F:protein dimerization activity"/>
    <property type="evidence" value="ECO:0007669"/>
    <property type="project" value="InterPro"/>
</dbReference>
<dbReference type="OMA" id="MAQVDPC"/>
<feature type="region of interest" description="Disordered" evidence="1">
    <location>
        <begin position="132"/>
        <end position="171"/>
    </location>
</feature>
<reference evidence="3" key="1">
    <citation type="submission" date="2009-03" db="EMBL/GenBank/DDBJ databases">
        <authorList>
            <person name="Warren W."/>
            <person name="Ye L."/>
            <person name="Minx P."/>
            <person name="Worley K."/>
            <person name="Gibbs R."/>
            <person name="Wilson R.K."/>
        </authorList>
    </citation>
    <scope>NUCLEOTIDE SEQUENCE [LARGE SCALE GENOMIC DNA]</scope>
</reference>
<evidence type="ECO:0000313" key="4">
    <source>
        <dbReference type="Proteomes" id="UP000008225"/>
    </source>
</evidence>
<dbReference type="PANTHER" id="PTHR47241">
    <property type="entry name" value="FINGER PROTEIN, PUTATIVE-RELATED"/>
    <property type="match status" value="1"/>
</dbReference>
<feature type="region of interest" description="Disordered" evidence="1">
    <location>
        <begin position="192"/>
        <end position="313"/>
    </location>
</feature>
<feature type="compositionally biased region" description="Basic and acidic residues" evidence="1">
    <location>
        <begin position="485"/>
        <end position="495"/>
    </location>
</feature>
<dbReference type="Bgee" id="ENSCJAG00000061367">
    <property type="expression patterns" value="Expressed in ovary and 6 other cell types or tissues"/>
</dbReference>
<protein>
    <recommendedName>
        <fullName evidence="2">HAT C-terminal dimerisation domain-containing protein</fullName>
    </recommendedName>
</protein>
<dbReference type="SUPFAM" id="SSF53098">
    <property type="entry name" value="Ribonuclease H-like"/>
    <property type="match status" value="1"/>
</dbReference>
<dbReference type="InterPro" id="IPR052865">
    <property type="entry name" value="Zinc_finger_BED"/>
</dbReference>
<evidence type="ECO:0000259" key="2">
    <source>
        <dbReference type="Pfam" id="PF05699"/>
    </source>
</evidence>
<dbReference type="InParanoid" id="A0A5F4WH78"/>
<dbReference type="Pfam" id="PF05699">
    <property type="entry name" value="Dimer_Tnp_hAT"/>
    <property type="match status" value="1"/>
</dbReference>
<proteinExistence type="predicted"/>
<evidence type="ECO:0000313" key="3">
    <source>
        <dbReference type="Ensembl" id="ENSCJAP00000077062.2"/>
    </source>
</evidence>
<evidence type="ECO:0000256" key="1">
    <source>
        <dbReference type="SAM" id="MobiDB-lite"/>
    </source>
</evidence>
<reference evidence="3" key="3">
    <citation type="submission" date="2025-09" db="UniProtKB">
        <authorList>
            <consortium name="Ensembl"/>
        </authorList>
    </citation>
    <scope>IDENTIFICATION</scope>
</reference>
<feature type="region of interest" description="Disordered" evidence="1">
    <location>
        <begin position="937"/>
        <end position="965"/>
    </location>
</feature>
<dbReference type="Proteomes" id="UP000008225">
    <property type="component" value="Chromosome 8"/>
</dbReference>
<reference evidence="3" key="2">
    <citation type="submission" date="2025-08" db="UniProtKB">
        <authorList>
            <consortium name="Ensembl"/>
        </authorList>
    </citation>
    <scope>IDENTIFICATION</scope>
</reference>
<dbReference type="AlphaFoldDB" id="A0A5F4WH78"/>
<dbReference type="GeneTree" id="ENSGT00510000050353"/>
<dbReference type="Ensembl" id="ENSCJAT00000114258.2">
    <property type="protein sequence ID" value="ENSCJAP00000077062.2"/>
    <property type="gene ID" value="ENSCJAG00000061367.2"/>
</dbReference>
<feature type="compositionally biased region" description="Basic residues" evidence="1">
    <location>
        <begin position="199"/>
        <end position="209"/>
    </location>
</feature>
<keyword evidence="4" id="KW-1185">Reference proteome</keyword>
<dbReference type="InterPro" id="IPR008906">
    <property type="entry name" value="HATC_C_dom"/>
</dbReference>
<feature type="region of interest" description="Disordered" evidence="1">
    <location>
        <begin position="443"/>
        <end position="502"/>
    </location>
</feature>
<sequence>MLSCCTLHLLSPFPAGPLLPLHVPQISVGQLRAILFILLCSVGPSHFPKFPSMVEVEEIKKTPKRLPPSGSVGQEPLVCADSPVTRPKSSAATLACPAPELSTKATSTSQGLEWATREGLPKTEAKLKLVDRKKIGSDRRRKIRPSGSRKELNRVLSLQRSSPCPLPSGTSILSPNLDQVFLEKQVESVLGPPVCSEKRKTRSMGRPRLHPPTSRAERRSIPGPNKPSRDPGVCGLKPVCEQEPPVPPEKKKVHRQKPRGWRKEGKQTGKKRRSLSLGSDQAPSLPTLAHTLSGPHQMPSLDRLEGNQSSESERVKQVDILTACLAREARHLQKWKKKHLLPGVREKSGPQPSLWKSPWLEKLARAVKAEPQGLSPTQRFPGSLHAAESQAPQDMGQFFTTDCKNVGRAICTLCHASVRQGKTKRRSQTLGLIRHLASKHGLEWARRATPASQGEGTRRAQEMQQKGLSMDPASLALGGLPSPRHCPEGSDREPAPGRPEQLLLAPPPLPASPTAVGDNGGGTCTPRQPGAQAWNHSITELLCSLALPLSVVSSRPFRRFMAQVDPCYCLPSPAFFSCKALPLLHDAVGEQVLQEMQWAEGGRVHLAITMVARDSLVKYMTITAHWGVAPPGSGLAGELRKRAVLLVRSLPLEGTVEDQQLEVLEQAGLWLGRGSLRAGFLVSSGCPSLERAARDEGYTHIPCFAHCLDSLVRNFLCHHHSVQIILDTARTICSHFQGSAEARGLLTQLQRQCGLPAHQPFEELSDHWASACHLLEWLVEQQQPLQEYEGRHQLGEAGTALSATFWSLADSLVKLLQPFQMAVCEASAAQASLSQVLPQLRYLHIFLEQVQGHFQEQSVGEAGTAVRLAEGLALQLCTDCQLNELFYREEFVLATLLDPRFKGKIEAILPVGADIDHWKHVLVYKVKEMMVSEYSLTTPSPLQSPRVAKSPKVAGKSQGEHLQSSGRSGAFLLAQREKGLLERLESVGLLASKSSGGSLSTENHLASVIVKKYLRENETIGAQDDPLGYWEKKREAWPALARLATIYLSCPPTRAFSESVFASLNSPTLVEQNSSLEVEAIEHLLFLKTNLEYFPNYTPPPLVCSGGDLAEGGAESAVCSG</sequence>
<name>A0A5F4WH78_CALJA</name>